<dbReference type="AlphaFoldDB" id="A0A0G0G4Y9"/>
<gene>
    <name evidence="1" type="ORF">US40_C0003G0020</name>
</gene>
<dbReference type="EMBL" id="LBSV01000003">
    <property type="protein sequence ID" value="KKQ26168.1"/>
    <property type="molecule type" value="Genomic_DNA"/>
</dbReference>
<accession>A0A0G0G4Y9</accession>
<comment type="caution">
    <text evidence="1">The sequence shown here is derived from an EMBL/GenBank/DDBJ whole genome shotgun (WGS) entry which is preliminary data.</text>
</comment>
<organism evidence="1 2">
    <name type="scientific">Candidatus Roizmanbacteria bacterium GW2011_GWC2_37_13</name>
    <dbReference type="NCBI Taxonomy" id="1618486"/>
    <lineage>
        <taxon>Bacteria</taxon>
        <taxon>Candidatus Roizmaniibacteriota</taxon>
    </lineage>
</organism>
<proteinExistence type="predicted"/>
<evidence type="ECO:0000313" key="1">
    <source>
        <dbReference type="EMBL" id="KKQ26168.1"/>
    </source>
</evidence>
<reference evidence="1 2" key="1">
    <citation type="journal article" date="2015" name="Nature">
        <title>rRNA introns, odd ribosomes, and small enigmatic genomes across a large radiation of phyla.</title>
        <authorList>
            <person name="Brown C.T."/>
            <person name="Hug L.A."/>
            <person name="Thomas B.C."/>
            <person name="Sharon I."/>
            <person name="Castelle C.J."/>
            <person name="Singh A."/>
            <person name="Wilkins M.J."/>
            <person name="Williams K.H."/>
            <person name="Banfield J.F."/>
        </authorList>
    </citation>
    <scope>NUCLEOTIDE SEQUENCE [LARGE SCALE GENOMIC DNA]</scope>
</reference>
<sequence>MIETHGSFYVSEEIEKIKNPSLRDLLLEAFAEKGDNPIFIVDGQKIVFPESKYSSRRLADYKNKLIRWAEDPHFPSDNIEALGLEVLIKLMLRETLKDDRDIVVALTPSTVDFIEKKAFQEWGPTGDIVIGKKLPDGIKPIALISATLTSHHGKKINQKLKVPIINVSGIRLFGGKEQFYINLFASSPLPSNFATSLADRSSFAPKLQSIVNNFKLK</sequence>
<dbReference type="Proteomes" id="UP000034917">
    <property type="component" value="Unassembled WGS sequence"/>
</dbReference>
<evidence type="ECO:0000313" key="2">
    <source>
        <dbReference type="Proteomes" id="UP000034917"/>
    </source>
</evidence>
<name>A0A0G0G4Y9_9BACT</name>
<protein>
    <submittedName>
        <fullName evidence="1">Uncharacterized protein</fullName>
    </submittedName>
</protein>